<accession>A3HW87</accession>
<proteinExistence type="predicted"/>
<name>A3HW87_9BACT</name>
<dbReference type="EMBL" id="AAXU02000001">
    <property type="protein sequence ID" value="EAZ80860.1"/>
    <property type="molecule type" value="Genomic_DNA"/>
</dbReference>
<dbReference type="AlphaFoldDB" id="A3HW87"/>
<evidence type="ECO:0000313" key="1">
    <source>
        <dbReference type="EMBL" id="EAZ80860.1"/>
    </source>
</evidence>
<organism evidence="1 2">
    <name type="scientific">Algoriphagus machipongonensis</name>
    <dbReference type="NCBI Taxonomy" id="388413"/>
    <lineage>
        <taxon>Bacteria</taxon>
        <taxon>Pseudomonadati</taxon>
        <taxon>Bacteroidota</taxon>
        <taxon>Cytophagia</taxon>
        <taxon>Cytophagales</taxon>
        <taxon>Cyclobacteriaceae</taxon>
        <taxon>Algoriphagus</taxon>
    </lineage>
</organism>
<dbReference type="OrthoDB" id="835587at2"/>
<protein>
    <submittedName>
        <fullName evidence="1">Uncharacterized protein</fullName>
    </submittedName>
</protein>
<dbReference type="eggNOG" id="ENOG5033Q8V">
    <property type="taxonomic scope" value="Bacteria"/>
</dbReference>
<dbReference type="EMBL" id="CM001023">
    <property type="protein sequence ID" value="EAZ80860.1"/>
    <property type="molecule type" value="Genomic_DNA"/>
</dbReference>
<comment type="caution">
    <text evidence="1">The sequence shown here is derived from an EMBL/GenBank/DDBJ whole genome shotgun (WGS) entry which is preliminary data.</text>
</comment>
<reference evidence="1 2" key="1">
    <citation type="journal article" date="2011" name="J. Bacteriol.">
        <title>Complete genome sequence of Algoriphagus sp. PR1, bacterial prey of a colony-forming choanoflagellate.</title>
        <authorList>
            <person name="Alegado R.A."/>
            <person name="Ferriera S."/>
            <person name="Nusbaum C."/>
            <person name="Young S.K."/>
            <person name="Zeng Q."/>
            <person name="Imamovic A."/>
            <person name="Fairclough S.R."/>
            <person name="King N."/>
        </authorList>
    </citation>
    <scope>NUCLEOTIDE SEQUENCE [LARGE SCALE GENOMIC DNA]</scope>
    <source>
        <strain evidence="1 2">PR1</strain>
    </source>
</reference>
<dbReference type="HOGENOM" id="CLU_999881_0_0_10"/>
<evidence type="ECO:0000313" key="2">
    <source>
        <dbReference type="Proteomes" id="UP000003919"/>
    </source>
</evidence>
<dbReference type="STRING" id="388413.ALPR1_17528"/>
<dbReference type="RefSeq" id="WP_008202454.1">
    <property type="nucleotide sequence ID" value="NZ_CM001023.1"/>
</dbReference>
<keyword evidence="2" id="KW-1185">Reference proteome</keyword>
<gene>
    <name evidence="1" type="ORF">ALPR1_17528</name>
</gene>
<sequence>MQTKVSPVFQVFERQHTEAKALFLVLGKQIKSKKCIELLGKMEFLELYCKMLGKIHFEQEGLEFDIFSSFKRLEKYLRKVHHLKLVERNFLEQERKTKQSYKSYCQHLTKQKKKLYNDTFDLVVGSSLKNWEHLFIEALQASKGLKPLEISSAIHQVINEELGFLQLEMKANLDSNALKETFDALKTIIMLENLLIHLGFNPIFVESIHGEIKALKDSLKPWYSNQLSLQSLTHFVAEKEAPSQKYLDWIIELKSQKKVLFSQAEKQAHQLFSKILV</sequence>
<dbReference type="Proteomes" id="UP000003919">
    <property type="component" value="Chromosome"/>
</dbReference>